<dbReference type="AlphaFoldDB" id="A0A167CPL2"/>
<dbReference type="Gene3D" id="3.30.230.10">
    <property type="match status" value="1"/>
</dbReference>
<evidence type="ECO:0000256" key="3">
    <source>
        <dbReference type="ARBA" id="ARBA00012103"/>
    </source>
</evidence>
<dbReference type="EC" id="2.7.1.36" evidence="3 15"/>
<dbReference type="KEGG" id="slb:AWJ20_182"/>
<dbReference type="PROSITE" id="PS00627">
    <property type="entry name" value="GHMP_KINASES_ATP"/>
    <property type="match status" value="1"/>
</dbReference>
<keyword evidence="15" id="KW-1207">Sterol metabolism</keyword>
<comment type="catalytic activity">
    <reaction evidence="12">
        <text>(R)-mevalonate + ATP = (R)-5-phosphomevalonate + ADP + H(+)</text>
        <dbReference type="Rhea" id="RHEA:17065"/>
        <dbReference type="ChEBI" id="CHEBI:15378"/>
        <dbReference type="ChEBI" id="CHEBI:30616"/>
        <dbReference type="ChEBI" id="CHEBI:36464"/>
        <dbReference type="ChEBI" id="CHEBI:58146"/>
        <dbReference type="ChEBI" id="CHEBI:456216"/>
        <dbReference type="EC" id="2.7.1.36"/>
    </reaction>
    <physiologicalReaction direction="left-to-right" evidence="12">
        <dbReference type="Rhea" id="RHEA:17066"/>
    </physiologicalReaction>
</comment>
<evidence type="ECO:0000256" key="13">
    <source>
        <dbReference type="ARBA" id="ARBA00029438"/>
    </source>
</evidence>
<dbReference type="RefSeq" id="XP_018734432.1">
    <property type="nucleotide sequence ID" value="XM_018878728.1"/>
</dbReference>
<dbReference type="GO" id="GO:0019287">
    <property type="term" value="P:isopentenyl diphosphate biosynthetic process, mevalonate pathway"/>
    <property type="evidence" value="ECO:0007669"/>
    <property type="project" value="UniProtKB-UniPathway"/>
</dbReference>
<evidence type="ECO:0000313" key="18">
    <source>
        <dbReference type="EMBL" id="ANB11955.1"/>
    </source>
</evidence>
<keyword evidence="10" id="KW-0460">Magnesium</keyword>
<proteinExistence type="inferred from homology"/>
<dbReference type="InterPro" id="IPR006204">
    <property type="entry name" value="GHMP_kinase_N_dom"/>
</dbReference>
<dbReference type="InterPro" id="IPR014721">
    <property type="entry name" value="Ribsml_uS5_D2-typ_fold_subgr"/>
</dbReference>
<dbReference type="PANTHER" id="PTHR43290:SF2">
    <property type="entry name" value="MEVALONATE KINASE"/>
    <property type="match status" value="1"/>
</dbReference>
<evidence type="ECO:0000313" key="19">
    <source>
        <dbReference type="Proteomes" id="UP000189580"/>
    </source>
</evidence>
<keyword evidence="11 15" id="KW-0443">Lipid metabolism</keyword>
<comment type="function">
    <text evidence="15">Mevalonate kinase; part of the second module of ergosterol biosynthesis pathway that includes the middle steps of the pathway. The second module is carried out in the vacuole and involves the formation of farnesyl diphosphate, which is also an important intermediate in the biosynthesis of ubiquinone, dolichol, heme and prenylated proteins.</text>
</comment>
<keyword evidence="6 15" id="KW-0808">Transferase</keyword>
<evidence type="ECO:0000256" key="11">
    <source>
        <dbReference type="ARBA" id="ARBA00023098"/>
    </source>
</evidence>
<evidence type="ECO:0000256" key="12">
    <source>
        <dbReference type="ARBA" id="ARBA00029310"/>
    </source>
</evidence>
<keyword evidence="19" id="KW-1185">Reference proteome</keyword>
<keyword evidence="4 15" id="KW-0963">Cytoplasm</keyword>
<evidence type="ECO:0000256" key="2">
    <source>
        <dbReference type="ARBA" id="ARBA00006495"/>
    </source>
</evidence>
<dbReference type="GO" id="GO:0005524">
    <property type="term" value="F:ATP binding"/>
    <property type="evidence" value="ECO:0007669"/>
    <property type="project" value="UniProtKB-KW"/>
</dbReference>
<keyword evidence="7 15" id="KW-0547">Nucleotide-binding</keyword>
<dbReference type="SUPFAM" id="SSF54211">
    <property type="entry name" value="Ribosomal protein S5 domain 2-like"/>
    <property type="match status" value="1"/>
</dbReference>
<keyword evidence="15" id="KW-0753">Steroid metabolism</keyword>
<evidence type="ECO:0000256" key="8">
    <source>
        <dbReference type="ARBA" id="ARBA00022777"/>
    </source>
</evidence>
<dbReference type="GO" id="GO:0004496">
    <property type="term" value="F:mevalonate kinase activity"/>
    <property type="evidence" value="ECO:0007669"/>
    <property type="project" value="UniProtKB-EC"/>
</dbReference>
<dbReference type="InterPro" id="IPR020568">
    <property type="entry name" value="Ribosomal_Su5_D2-typ_SF"/>
</dbReference>
<dbReference type="InterPro" id="IPR036554">
    <property type="entry name" value="GHMP_kinase_C_sf"/>
</dbReference>
<dbReference type="UniPathway" id="UPA00057">
    <property type="reaction ID" value="UER00098"/>
</dbReference>
<keyword evidence="8 15" id="KW-0418">Kinase</keyword>
<evidence type="ECO:0000256" key="5">
    <source>
        <dbReference type="ARBA" id="ARBA00022516"/>
    </source>
</evidence>
<evidence type="ECO:0000256" key="14">
    <source>
        <dbReference type="ARBA" id="ARBA00073318"/>
    </source>
</evidence>
<dbReference type="GeneID" id="30033664"/>
<dbReference type="GO" id="GO:0005829">
    <property type="term" value="C:cytosol"/>
    <property type="evidence" value="ECO:0007669"/>
    <property type="project" value="TreeGrafter"/>
</dbReference>
<comment type="similarity">
    <text evidence="2 15">Belongs to the GHMP kinase family. Mevalonate kinase subfamily.</text>
</comment>
<accession>A0A167CPL2</accession>
<comment type="pathway">
    <text evidence="13 15">Isoprenoid biosynthesis; isopentenyl diphosphate biosynthesis via mevalonate pathway; isopentenyl diphosphate from (R)-mevalonate: step 1/3.</text>
</comment>
<evidence type="ECO:0000256" key="1">
    <source>
        <dbReference type="ARBA" id="ARBA00004496"/>
    </source>
</evidence>
<dbReference type="PANTHER" id="PTHR43290">
    <property type="entry name" value="MEVALONATE KINASE"/>
    <property type="match status" value="1"/>
</dbReference>
<reference evidence="18 19" key="1">
    <citation type="submission" date="2016-02" db="EMBL/GenBank/DDBJ databases">
        <title>Complete genome sequence and transcriptome regulation of the pentose utilising yeast Sugiyamaella lignohabitans.</title>
        <authorList>
            <person name="Bellasio M."/>
            <person name="Peymann A."/>
            <person name="Valli M."/>
            <person name="Sipitzky M."/>
            <person name="Graf A."/>
            <person name="Sauer M."/>
            <person name="Marx H."/>
            <person name="Mattanovich D."/>
        </authorList>
    </citation>
    <scope>NUCLEOTIDE SEQUENCE [LARGE SCALE GENOMIC DNA]</scope>
    <source>
        <strain evidence="18 19">CBS 10342</strain>
    </source>
</reference>
<dbReference type="InterPro" id="IPR006205">
    <property type="entry name" value="Mev_gal_kin"/>
</dbReference>
<dbReference type="FunFam" id="3.30.230.10:FF:000027">
    <property type="entry name" value="Mevalonate kinase"/>
    <property type="match status" value="1"/>
</dbReference>
<feature type="domain" description="GHMP kinase N-terminal" evidence="16">
    <location>
        <begin position="123"/>
        <end position="201"/>
    </location>
</feature>
<dbReference type="NCBIfam" id="TIGR00549">
    <property type="entry name" value="mevalon_kin"/>
    <property type="match status" value="1"/>
</dbReference>
<evidence type="ECO:0000256" key="9">
    <source>
        <dbReference type="ARBA" id="ARBA00022840"/>
    </source>
</evidence>
<dbReference type="Pfam" id="PF00288">
    <property type="entry name" value="GHMP_kinases_N"/>
    <property type="match status" value="1"/>
</dbReference>
<dbReference type="Pfam" id="PF08544">
    <property type="entry name" value="GHMP_kinases_C"/>
    <property type="match status" value="1"/>
</dbReference>
<keyword evidence="15" id="KW-0756">Sterol biosynthesis</keyword>
<dbReference type="PRINTS" id="PR00959">
    <property type="entry name" value="MEVGALKINASE"/>
</dbReference>
<name>A0A167CPL2_9ASCO</name>
<sequence>MKNFIVSAPGKVILFGEHAVVHNKPAIAAAVSLRTYTGVEDLADTSKIELDFADIKFDHQWAIEDLPWNELSASRSSESAIPTSLDQHVVDILNETALKGITNTFQHAAAFAFIYLYMSICSRDTPGKKFTTRSTLPVGAGLGSSACLSVCLSSALLRVAGQITNPEPTPSEEFIDLINNWAFIGECCIHGNPSGIDNTVATRGGAVKFRRPNIMEPIANFPPVKLVLTNTGYPRRTSELVANVGKLRKNLPTVVEPILDAIEHVSEEAYKILNSGQSSSAIAANLGSLVHINHALLVALGVSHPALEQTKYVADSLKLGETKLTGAGGGGCAITLVTEDVSKEEVHSKVAQLREKLPAEFQIFDTILGGPGVGYTEDYPQAVADKFASMENDDFEKLSWSYWSS</sequence>
<keyword evidence="15" id="KW-0752">Steroid biosynthesis</keyword>
<organism evidence="18 19">
    <name type="scientific">Sugiyamaella lignohabitans</name>
    <dbReference type="NCBI Taxonomy" id="796027"/>
    <lineage>
        <taxon>Eukaryota</taxon>
        <taxon>Fungi</taxon>
        <taxon>Dikarya</taxon>
        <taxon>Ascomycota</taxon>
        <taxon>Saccharomycotina</taxon>
        <taxon>Dipodascomycetes</taxon>
        <taxon>Dipodascales</taxon>
        <taxon>Trichomonascaceae</taxon>
        <taxon>Sugiyamaella</taxon>
    </lineage>
</organism>
<evidence type="ECO:0000256" key="15">
    <source>
        <dbReference type="RuleBase" id="RU363087"/>
    </source>
</evidence>
<keyword evidence="5 15" id="KW-0444">Lipid biosynthesis</keyword>
<evidence type="ECO:0000259" key="17">
    <source>
        <dbReference type="Pfam" id="PF08544"/>
    </source>
</evidence>
<dbReference type="GO" id="GO:0010142">
    <property type="term" value="P:farnesyl diphosphate biosynthetic process, mevalonate pathway"/>
    <property type="evidence" value="ECO:0007669"/>
    <property type="project" value="EnsemblFungi"/>
</dbReference>
<evidence type="ECO:0000259" key="16">
    <source>
        <dbReference type="Pfam" id="PF00288"/>
    </source>
</evidence>
<feature type="domain" description="GHMP kinase C-terminal" evidence="17">
    <location>
        <begin position="284"/>
        <end position="351"/>
    </location>
</feature>
<dbReference type="Gene3D" id="3.30.70.890">
    <property type="entry name" value="GHMP kinase, C-terminal domain"/>
    <property type="match status" value="1"/>
</dbReference>
<comment type="subcellular location">
    <subcellularLocation>
        <location evidence="1 15">Cytoplasm</location>
    </subcellularLocation>
</comment>
<dbReference type="EMBL" id="CP014501">
    <property type="protein sequence ID" value="ANB11955.1"/>
    <property type="molecule type" value="Genomic_DNA"/>
</dbReference>
<evidence type="ECO:0000256" key="6">
    <source>
        <dbReference type="ARBA" id="ARBA00022679"/>
    </source>
</evidence>
<gene>
    <name evidence="18" type="primary">ERG12</name>
    <name evidence="18" type="ORF">AWJ20_182</name>
</gene>
<evidence type="ECO:0000256" key="7">
    <source>
        <dbReference type="ARBA" id="ARBA00022741"/>
    </source>
</evidence>
<keyword evidence="9 15" id="KW-0067">ATP-binding</keyword>
<dbReference type="InterPro" id="IPR013750">
    <property type="entry name" value="GHMP_kinase_C_dom"/>
</dbReference>
<evidence type="ECO:0000256" key="4">
    <source>
        <dbReference type="ARBA" id="ARBA00022490"/>
    </source>
</evidence>
<dbReference type="SUPFAM" id="SSF55060">
    <property type="entry name" value="GHMP Kinase, C-terminal domain"/>
    <property type="match status" value="1"/>
</dbReference>
<evidence type="ECO:0000256" key="10">
    <source>
        <dbReference type="ARBA" id="ARBA00022842"/>
    </source>
</evidence>
<dbReference type="Proteomes" id="UP000189580">
    <property type="component" value="Chromosome a"/>
</dbReference>
<dbReference type="InterPro" id="IPR006203">
    <property type="entry name" value="GHMP_knse_ATP-bd_CS"/>
</dbReference>
<protein>
    <recommendedName>
        <fullName evidence="14 15">Mevalonate kinase</fullName>
        <shortName evidence="15">MK</shortName>
        <ecNumber evidence="3 15">2.7.1.36</ecNumber>
    </recommendedName>
</protein>
<dbReference type="GO" id="GO:0006696">
    <property type="term" value="P:ergosterol biosynthetic process"/>
    <property type="evidence" value="ECO:0007669"/>
    <property type="project" value="EnsemblFungi"/>
</dbReference>
<dbReference type="OrthoDB" id="1652964at2759"/>